<evidence type="ECO:0000313" key="5">
    <source>
        <dbReference type="EMBL" id="CAB4897261.1"/>
    </source>
</evidence>
<dbReference type="InterPro" id="IPR008979">
    <property type="entry name" value="Galactose-bd-like_sf"/>
</dbReference>
<dbReference type="EMBL" id="CAFBMM010000005">
    <property type="protein sequence ID" value="CAB4897261.1"/>
    <property type="molecule type" value="Genomic_DNA"/>
</dbReference>
<gene>
    <name evidence="4" type="ORF">UFOPK2683_01281</name>
    <name evidence="5" type="ORF">UFOPK3605_00275</name>
    <name evidence="6" type="ORF">UFOPK3897_00168</name>
    <name evidence="7" type="ORF">UFOPK4121_00221</name>
</gene>
<dbReference type="PROSITE" id="PS50022">
    <property type="entry name" value="FA58C_3"/>
    <property type="match status" value="1"/>
</dbReference>
<feature type="transmembrane region" description="Helical" evidence="2">
    <location>
        <begin position="97"/>
        <end position="118"/>
    </location>
</feature>
<dbReference type="Gene3D" id="2.60.120.260">
    <property type="entry name" value="Galactose-binding domain-like"/>
    <property type="match status" value="2"/>
</dbReference>
<evidence type="ECO:0000313" key="4">
    <source>
        <dbReference type="EMBL" id="CAB4730995.1"/>
    </source>
</evidence>
<keyword evidence="2" id="KW-0812">Transmembrane</keyword>
<reference evidence="6" key="1">
    <citation type="submission" date="2020-05" db="EMBL/GenBank/DDBJ databases">
        <authorList>
            <person name="Chiriac C."/>
            <person name="Salcher M."/>
            <person name="Ghai R."/>
            <person name="Kavagutti S V."/>
        </authorList>
    </citation>
    <scope>NUCLEOTIDE SEQUENCE</scope>
</reference>
<dbReference type="Pfam" id="PF24607">
    <property type="entry name" value="CBM_AftD"/>
    <property type="match status" value="1"/>
</dbReference>
<sequence>MSATIRRISSWGWVYFGLAVVAFFPFLISSPGRISVDTKLPLFLNPADLLANAAYLWDPQYASGTVTHQNIGYLFPMGPFFWFFDLLGTPDWLAQRLWFGSLVFLAGLGVIFLFRTLYRRDVGCVAAALLYMLSPYLLAYMSRQSVILLPWVGLPWLLALTERSLRRPTWRDPALFALVTFMIGGTNATALIFVAVAPILWIVYRLTGPDRISIRQSVSVIFRIGVLVLATSTWWLAGLLVQKDFGVPVLDFTETVRAVSAASSPLESLRGLGNWFFYGRDGLESWIVQSVQYQESIGLLIATLITPIIAVVLTLLIRWRHRFYFVGLILLGTSISVGAYPYDDPSIFGRLFKSFAEGSSFGLALRSTPRAVPLVVLGIAVLIGAGISALSVARPRVGMTAAVMVGLLAVINLAPLGQGDLVSDNLSRPSEIPKSWTQAANYLDKQSSSTRVLEIPGQDFGFSRWGATVDPLLPELTGRPWTGRELVPYGSLAAADILIALDRRIQEGVLEPEAVAPIARLFAAGDVVVRNDSQYERFRTARPRYLENLFTPTPSGLNPETSFGSPKVNLPDRRQPVRDPEELSDPTVEVASPSVQVFGVKEPQKIVRTAPTSNPVVLSGDGEGIVDAASAGIINGQTLVFESATFARQKTRLRRLVAQDADLVITDTNRRRVRHWGSIRDMTGYTERAGETALSSDPGDSRLSPFTDISDSHRTVVIGQGVRWVRADRYGDPVRLTPEDRPAAAIDGDLATGWREGAGVDATGARIVIDLTEAVTADHISLVQLQNGELTRAIKKVKLQLDDNQPRIIALGPESLSPAGQRIDFPRQSFSRVNLTVAKTTSDQAGVSAVGIAEVVIPGVTAVESVRLPTDLLRTVGEKSIDHRLTLLMNRLRGSQREYLRSDEEPVLARTFSLPTSRTFTVSGTARLNGNSPDLVIDSTLGANLSDGQVTASSHLEGDPKARAFSAFDSDPTTAWSPAFLAGNTGQWVEASFPAPLSIDHLDVAVLADDYHSIPVRLTVTPKGGSPFVVDVPRITASPKRGTTKTARIDFPVITTDQIRVTVDAVKSVTTPEYFSRAPQELPVGIIEIGVPGFTASPLPATIADECRTDLLTIDGQALPVQITGDAKGALNREGLSFAACSETPLSLKAGVHEIRSANGLSGGLDIDTLSLASDKGGGPNGTVLLGNSGGQQTGPRLLPRSVSGNNRAYDLKVESAGSPFWLVLSQSANAGWRVESDHGATVGERTLVNGMANAWLVKPDQSGTTTLQVSWTPQNRIWVGIAITIVGLLACLVLIFRRRKPLDTYTRANQASPIWSTRVFVSPSTLSRAKQIAISVGLGVIGLALGPVWLGVVVGLATFGAMRNNKVLYCVRIAAVGALVIAAGFVVIQQWRYGYEAAYDWPQHFLRLNELPWLSLLLLLGSVIADQSQSDSPLAT</sequence>
<feature type="transmembrane region" description="Helical" evidence="2">
    <location>
        <begin position="1278"/>
        <end position="1297"/>
    </location>
</feature>
<feature type="transmembrane region" description="Helical" evidence="2">
    <location>
        <begin position="371"/>
        <end position="390"/>
    </location>
</feature>
<evidence type="ECO:0000313" key="6">
    <source>
        <dbReference type="EMBL" id="CAB4968931.1"/>
    </source>
</evidence>
<name>A0A6J7LKP7_9ZZZZ</name>
<feature type="compositionally biased region" description="Polar residues" evidence="1">
    <location>
        <begin position="550"/>
        <end position="564"/>
    </location>
</feature>
<dbReference type="GO" id="GO:0016740">
    <property type="term" value="F:transferase activity"/>
    <property type="evidence" value="ECO:0007669"/>
    <property type="project" value="InterPro"/>
</dbReference>
<feature type="transmembrane region" description="Helical" evidence="2">
    <location>
        <begin position="174"/>
        <end position="204"/>
    </location>
</feature>
<dbReference type="EMBL" id="CAFBPQ010000003">
    <property type="protein sequence ID" value="CAB5014106.1"/>
    <property type="molecule type" value="Genomic_DNA"/>
</dbReference>
<evidence type="ECO:0000259" key="3">
    <source>
        <dbReference type="PROSITE" id="PS50022"/>
    </source>
</evidence>
<evidence type="ECO:0000256" key="2">
    <source>
        <dbReference type="SAM" id="Phobius"/>
    </source>
</evidence>
<evidence type="ECO:0000313" key="7">
    <source>
        <dbReference type="EMBL" id="CAB5014106.1"/>
    </source>
</evidence>
<keyword evidence="2" id="KW-0472">Membrane</keyword>
<feature type="transmembrane region" description="Helical" evidence="2">
    <location>
        <begin position="397"/>
        <end position="417"/>
    </location>
</feature>
<dbReference type="EMBL" id="CAEZYK010000087">
    <property type="protein sequence ID" value="CAB4730995.1"/>
    <property type="molecule type" value="Genomic_DNA"/>
</dbReference>
<dbReference type="InterPro" id="IPR000421">
    <property type="entry name" value="FA58C"/>
</dbReference>
<proteinExistence type="predicted"/>
<organism evidence="6">
    <name type="scientific">freshwater metagenome</name>
    <dbReference type="NCBI Taxonomy" id="449393"/>
    <lineage>
        <taxon>unclassified sequences</taxon>
        <taxon>metagenomes</taxon>
        <taxon>ecological metagenomes</taxon>
    </lineage>
</organism>
<feature type="transmembrane region" description="Helical" evidence="2">
    <location>
        <begin position="1367"/>
        <end position="1389"/>
    </location>
</feature>
<dbReference type="SUPFAM" id="SSF49785">
    <property type="entry name" value="Galactose-binding domain-like"/>
    <property type="match status" value="2"/>
</dbReference>
<feature type="transmembrane region" description="Helical" evidence="2">
    <location>
        <begin position="220"/>
        <end position="241"/>
    </location>
</feature>
<dbReference type="InterPro" id="IPR021798">
    <property type="entry name" value="AftD_N"/>
</dbReference>
<keyword evidence="2" id="KW-1133">Transmembrane helix</keyword>
<dbReference type="EMBL" id="CAFBOF010000002">
    <property type="protein sequence ID" value="CAB4968931.1"/>
    <property type="molecule type" value="Genomic_DNA"/>
</dbReference>
<evidence type="ECO:0000256" key="1">
    <source>
        <dbReference type="SAM" id="MobiDB-lite"/>
    </source>
</evidence>
<protein>
    <submittedName>
        <fullName evidence="6">Unannotated protein</fullName>
    </submittedName>
</protein>
<accession>A0A6J7LKP7</accession>
<feature type="compositionally biased region" description="Basic and acidic residues" evidence="1">
    <location>
        <begin position="570"/>
        <end position="581"/>
    </location>
</feature>
<feature type="transmembrane region" description="Helical" evidence="2">
    <location>
        <begin position="323"/>
        <end position="342"/>
    </location>
</feature>
<dbReference type="InterPro" id="IPR056997">
    <property type="entry name" value="CBM_AftD"/>
</dbReference>
<feature type="domain" description="F5/8 type C" evidence="3">
    <location>
        <begin position="930"/>
        <end position="1004"/>
    </location>
</feature>
<feature type="transmembrane region" description="Helical" evidence="2">
    <location>
        <begin position="297"/>
        <end position="316"/>
    </location>
</feature>
<dbReference type="Pfam" id="PF11847">
    <property type="entry name" value="GT-C_AftD"/>
    <property type="match status" value="1"/>
</dbReference>
<feature type="transmembrane region" description="Helical" evidence="2">
    <location>
        <begin position="12"/>
        <end position="34"/>
    </location>
</feature>
<feature type="region of interest" description="Disordered" evidence="1">
    <location>
        <begin position="550"/>
        <end position="586"/>
    </location>
</feature>
<feature type="transmembrane region" description="Helical" evidence="2">
    <location>
        <begin position="1333"/>
        <end position="1361"/>
    </location>
</feature>